<feature type="non-terminal residue" evidence="1">
    <location>
        <position position="103"/>
    </location>
</feature>
<protein>
    <submittedName>
        <fullName evidence="1">Uncharacterized protein</fullName>
    </submittedName>
</protein>
<evidence type="ECO:0000313" key="1">
    <source>
        <dbReference type="EMBL" id="KAJ9586507.1"/>
    </source>
</evidence>
<proteinExistence type="predicted"/>
<gene>
    <name evidence="1" type="ORF">L9F63_019865</name>
</gene>
<dbReference type="AlphaFoldDB" id="A0AAD7ZTP3"/>
<evidence type="ECO:0000313" key="2">
    <source>
        <dbReference type="Proteomes" id="UP001233999"/>
    </source>
</evidence>
<sequence length="103" mass="11893">IVSLSKGNSDTLQINNNEKAHVKFLKMLDSLAIVSKDDQLSDMNGEQILIDSPHTFSNFFDTDVTSPLFIIPNERWQHKRSLKMYEYIPYGLNVELTILKHKI</sequence>
<name>A0AAD7ZTP3_DIPPU</name>
<feature type="non-terminal residue" evidence="1">
    <location>
        <position position="1"/>
    </location>
</feature>
<organism evidence="1 2">
    <name type="scientific">Diploptera punctata</name>
    <name type="common">Pacific beetle cockroach</name>
    <dbReference type="NCBI Taxonomy" id="6984"/>
    <lineage>
        <taxon>Eukaryota</taxon>
        <taxon>Metazoa</taxon>
        <taxon>Ecdysozoa</taxon>
        <taxon>Arthropoda</taxon>
        <taxon>Hexapoda</taxon>
        <taxon>Insecta</taxon>
        <taxon>Pterygota</taxon>
        <taxon>Neoptera</taxon>
        <taxon>Polyneoptera</taxon>
        <taxon>Dictyoptera</taxon>
        <taxon>Blattodea</taxon>
        <taxon>Blaberoidea</taxon>
        <taxon>Blaberidae</taxon>
        <taxon>Diplopterinae</taxon>
        <taxon>Diploptera</taxon>
    </lineage>
</organism>
<comment type="caution">
    <text evidence="1">The sequence shown here is derived from an EMBL/GenBank/DDBJ whole genome shotgun (WGS) entry which is preliminary data.</text>
</comment>
<dbReference type="Proteomes" id="UP001233999">
    <property type="component" value="Unassembled WGS sequence"/>
</dbReference>
<accession>A0AAD7ZTP3</accession>
<dbReference type="EMBL" id="JASPKZ010007151">
    <property type="protein sequence ID" value="KAJ9586507.1"/>
    <property type="molecule type" value="Genomic_DNA"/>
</dbReference>
<reference evidence="1" key="2">
    <citation type="submission" date="2023-05" db="EMBL/GenBank/DDBJ databases">
        <authorList>
            <person name="Fouks B."/>
        </authorList>
    </citation>
    <scope>NUCLEOTIDE SEQUENCE</scope>
    <source>
        <strain evidence="1">Stay&amp;Tobe</strain>
        <tissue evidence="1">Testes</tissue>
    </source>
</reference>
<keyword evidence="2" id="KW-1185">Reference proteome</keyword>
<reference evidence="1" key="1">
    <citation type="journal article" date="2023" name="IScience">
        <title>Live-bearing cockroach genome reveals convergent evolutionary mechanisms linked to viviparity in insects and beyond.</title>
        <authorList>
            <person name="Fouks B."/>
            <person name="Harrison M.C."/>
            <person name="Mikhailova A.A."/>
            <person name="Marchal E."/>
            <person name="English S."/>
            <person name="Carruthers M."/>
            <person name="Jennings E.C."/>
            <person name="Chiamaka E.L."/>
            <person name="Frigard R.A."/>
            <person name="Pippel M."/>
            <person name="Attardo G.M."/>
            <person name="Benoit J.B."/>
            <person name="Bornberg-Bauer E."/>
            <person name="Tobe S.S."/>
        </authorList>
    </citation>
    <scope>NUCLEOTIDE SEQUENCE</scope>
    <source>
        <strain evidence="1">Stay&amp;Tobe</strain>
    </source>
</reference>